<feature type="binding site" evidence="8">
    <location>
        <position position="70"/>
    </location>
    <ligand>
        <name>beta-alanine</name>
        <dbReference type="ChEBI" id="CHEBI:57966"/>
    </ligand>
</feature>
<comment type="subunit">
    <text evidence="8">Homodimer.</text>
</comment>
<comment type="catalytic activity">
    <reaction evidence="7 8">
        <text>(R)-pantoate + beta-alanine + ATP = (R)-pantothenate + AMP + diphosphate + H(+)</text>
        <dbReference type="Rhea" id="RHEA:10912"/>
        <dbReference type="ChEBI" id="CHEBI:15378"/>
        <dbReference type="ChEBI" id="CHEBI:15980"/>
        <dbReference type="ChEBI" id="CHEBI:29032"/>
        <dbReference type="ChEBI" id="CHEBI:30616"/>
        <dbReference type="ChEBI" id="CHEBI:33019"/>
        <dbReference type="ChEBI" id="CHEBI:57966"/>
        <dbReference type="ChEBI" id="CHEBI:456215"/>
        <dbReference type="EC" id="6.3.2.1"/>
    </reaction>
</comment>
<keyword evidence="3 8" id="KW-0436">Ligase</keyword>
<dbReference type="EMBL" id="JBHTCM010000012">
    <property type="protein sequence ID" value="MFC7334104.1"/>
    <property type="molecule type" value="Genomic_DNA"/>
</dbReference>
<comment type="similarity">
    <text evidence="2 8">Belongs to the pantothenate synthetase family.</text>
</comment>
<accession>A0ABW2KXB9</accession>
<comment type="caution">
    <text evidence="9">The sequence shown here is derived from an EMBL/GenBank/DDBJ whole genome shotgun (WGS) entry which is preliminary data.</text>
</comment>
<dbReference type="EC" id="6.3.2.1" evidence="8"/>
<evidence type="ECO:0000313" key="10">
    <source>
        <dbReference type="Proteomes" id="UP001596456"/>
    </source>
</evidence>
<evidence type="ECO:0000256" key="8">
    <source>
        <dbReference type="HAMAP-Rule" id="MF_00158"/>
    </source>
</evidence>
<proteinExistence type="inferred from homology"/>
<feature type="active site" description="Proton donor" evidence="8">
    <location>
        <position position="46"/>
    </location>
</feature>
<feature type="binding site" evidence="8">
    <location>
        <position position="70"/>
    </location>
    <ligand>
        <name>(R)-pantoate</name>
        <dbReference type="ChEBI" id="CHEBI:15980"/>
    </ligand>
</feature>
<evidence type="ECO:0000256" key="3">
    <source>
        <dbReference type="ARBA" id="ARBA00022598"/>
    </source>
</evidence>
<dbReference type="RefSeq" id="WP_377359664.1">
    <property type="nucleotide sequence ID" value="NZ_JBHTCM010000012.1"/>
</dbReference>
<evidence type="ECO:0000256" key="6">
    <source>
        <dbReference type="ARBA" id="ARBA00022840"/>
    </source>
</evidence>
<evidence type="ECO:0000256" key="1">
    <source>
        <dbReference type="ARBA" id="ARBA00004990"/>
    </source>
</evidence>
<dbReference type="NCBIfam" id="TIGR00018">
    <property type="entry name" value="panC"/>
    <property type="match status" value="1"/>
</dbReference>
<keyword evidence="10" id="KW-1185">Reference proteome</keyword>
<dbReference type="InterPro" id="IPR003721">
    <property type="entry name" value="Pantoate_ligase"/>
</dbReference>
<feature type="binding site" evidence="8">
    <location>
        <position position="162"/>
    </location>
    <ligand>
        <name>(R)-pantoate</name>
        <dbReference type="ChEBI" id="CHEBI:15980"/>
    </ligand>
</feature>
<dbReference type="PANTHER" id="PTHR21299">
    <property type="entry name" value="CYTIDYLATE KINASE/PANTOATE-BETA-ALANINE LIGASE"/>
    <property type="match status" value="1"/>
</dbReference>
<comment type="pathway">
    <text evidence="1 8">Cofactor biosynthesis; (R)-pantothenate biosynthesis; (R)-pantothenate from (R)-pantoate and beta-alanine: step 1/1.</text>
</comment>
<protein>
    <recommendedName>
        <fullName evidence="8">Pantothenate synthetase</fullName>
        <shortName evidence="8">PS</shortName>
        <ecNumber evidence="8">6.3.2.1</ecNumber>
    </recommendedName>
    <alternativeName>
        <fullName evidence="8">Pantoate--beta-alanine ligase</fullName>
    </alternativeName>
    <alternativeName>
        <fullName evidence="8">Pantoate-activating enzyme</fullName>
    </alternativeName>
</protein>
<evidence type="ECO:0000256" key="4">
    <source>
        <dbReference type="ARBA" id="ARBA00022655"/>
    </source>
</evidence>
<name>A0ABW2KXB9_9PROT</name>
<evidence type="ECO:0000313" key="9">
    <source>
        <dbReference type="EMBL" id="MFC7334104.1"/>
    </source>
</evidence>
<dbReference type="Proteomes" id="UP001596456">
    <property type="component" value="Unassembled WGS sequence"/>
</dbReference>
<gene>
    <name evidence="8 9" type="primary">panC</name>
    <name evidence="9" type="ORF">ACFQPS_13105</name>
</gene>
<keyword evidence="6 8" id="KW-0067">ATP-binding</keyword>
<feature type="binding site" evidence="8">
    <location>
        <begin position="193"/>
        <end position="196"/>
    </location>
    <ligand>
        <name>ATP</name>
        <dbReference type="ChEBI" id="CHEBI:30616"/>
    </ligand>
</feature>
<keyword evidence="4 8" id="KW-0566">Pantothenate biosynthesis</keyword>
<feature type="binding site" evidence="8">
    <location>
        <begin position="39"/>
        <end position="46"/>
    </location>
    <ligand>
        <name>ATP</name>
        <dbReference type="ChEBI" id="CHEBI:30616"/>
    </ligand>
</feature>
<dbReference type="SUPFAM" id="SSF52374">
    <property type="entry name" value="Nucleotidylyl transferase"/>
    <property type="match status" value="1"/>
</dbReference>
<comment type="subcellular location">
    <subcellularLocation>
        <location evidence="8">Cytoplasm</location>
    </subcellularLocation>
</comment>
<dbReference type="InterPro" id="IPR004821">
    <property type="entry name" value="Cyt_trans-like"/>
</dbReference>
<dbReference type="GO" id="GO:0004592">
    <property type="term" value="F:pantoate-beta-alanine ligase activity"/>
    <property type="evidence" value="ECO:0007669"/>
    <property type="project" value="UniProtKB-EC"/>
</dbReference>
<dbReference type="Gene3D" id="3.40.50.620">
    <property type="entry name" value="HUPs"/>
    <property type="match status" value="1"/>
</dbReference>
<dbReference type="HAMAP" id="MF_00158">
    <property type="entry name" value="PanC"/>
    <property type="match status" value="1"/>
</dbReference>
<evidence type="ECO:0000256" key="7">
    <source>
        <dbReference type="ARBA" id="ARBA00048258"/>
    </source>
</evidence>
<evidence type="ECO:0000256" key="5">
    <source>
        <dbReference type="ARBA" id="ARBA00022741"/>
    </source>
</evidence>
<keyword evidence="8" id="KW-0963">Cytoplasm</keyword>
<sequence length="292" mass="31568">MNQTPDHPPLDTVRSVSDLRARVALWRREGLRVALVPTMGALHDGHLTLVRRARGLADRVVASVFVNPAQFGPSEDFARYPRDEAGDAAKLASAGCDLLFAPDVATMYPPGFATGVEVEALSRRWEGEFRPGHFRGVATVVTKLLLQVLPDVACFGEKDYQQLQVIRRLVADLDIPVRIKGVPTVREADGLALSSRNAYLTPAQRAVAAALNRTLRGVVERLAADPGAVAEVESRARAALLEAGFDAVDYLAVVDAASLEPLLRLDRPARVICTARLGTTRLLDNMDVPVPA</sequence>
<dbReference type="Gene3D" id="3.30.1300.10">
    <property type="entry name" value="Pantoate-beta-alanine ligase, C-terminal domain"/>
    <property type="match status" value="1"/>
</dbReference>
<dbReference type="InterPro" id="IPR014729">
    <property type="entry name" value="Rossmann-like_a/b/a_fold"/>
</dbReference>
<organism evidence="9 10">
    <name type="scientific">Rhodocista pekingensis</name>
    <dbReference type="NCBI Taxonomy" id="201185"/>
    <lineage>
        <taxon>Bacteria</taxon>
        <taxon>Pseudomonadati</taxon>
        <taxon>Pseudomonadota</taxon>
        <taxon>Alphaproteobacteria</taxon>
        <taxon>Rhodospirillales</taxon>
        <taxon>Azospirillaceae</taxon>
        <taxon>Rhodocista</taxon>
    </lineage>
</organism>
<comment type="function">
    <text evidence="8">Catalyzes the condensation of pantoate with beta-alanine in an ATP-dependent reaction via a pantoyl-adenylate intermediate.</text>
</comment>
<evidence type="ECO:0000256" key="2">
    <source>
        <dbReference type="ARBA" id="ARBA00009256"/>
    </source>
</evidence>
<dbReference type="PANTHER" id="PTHR21299:SF1">
    <property type="entry name" value="PANTOATE--BETA-ALANINE LIGASE"/>
    <property type="match status" value="1"/>
</dbReference>
<feature type="binding site" evidence="8">
    <location>
        <position position="185"/>
    </location>
    <ligand>
        <name>ATP</name>
        <dbReference type="ChEBI" id="CHEBI:30616"/>
    </ligand>
</feature>
<comment type="miscellaneous">
    <text evidence="8">The reaction proceeds by a bi uni uni bi ping pong mechanism.</text>
</comment>
<feature type="binding site" evidence="8">
    <location>
        <begin position="156"/>
        <end position="159"/>
    </location>
    <ligand>
        <name>ATP</name>
        <dbReference type="ChEBI" id="CHEBI:30616"/>
    </ligand>
</feature>
<dbReference type="Pfam" id="PF02569">
    <property type="entry name" value="Pantoate_ligase"/>
    <property type="match status" value="1"/>
</dbReference>
<keyword evidence="5 8" id="KW-0547">Nucleotide-binding</keyword>
<dbReference type="InterPro" id="IPR042176">
    <property type="entry name" value="Pantoate_ligase_C"/>
</dbReference>
<reference evidence="10" key="1">
    <citation type="journal article" date="2019" name="Int. J. Syst. Evol. Microbiol.">
        <title>The Global Catalogue of Microorganisms (GCM) 10K type strain sequencing project: providing services to taxonomists for standard genome sequencing and annotation.</title>
        <authorList>
            <consortium name="The Broad Institute Genomics Platform"/>
            <consortium name="The Broad Institute Genome Sequencing Center for Infectious Disease"/>
            <person name="Wu L."/>
            <person name="Ma J."/>
        </authorList>
    </citation>
    <scope>NUCLEOTIDE SEQUENCE [LARGE SCALE GENOMIC DNA]</scope>
    <source>
        <strain evidence="10">CGMCC 1.16275</strain>
    </source>
</reference>
<dbReference type="NCBIfam" id="TIGR00125">
    <property type="entry name" value="cyt_tran_rel"/>
    <property type="match status" value="1"/>
</dbReference>
<dbReference type="CDD" id="cd00560">
    <property type="entry name" value="PanC"/>
    <property type="match status" value="1"/>
</dbReference>